<evidence type="ECO:0000313" key="2">
    <source>
        <dbReference type="EMBL" id="AXG80745.1"/>
    </source>
</evidence>
<dbReference type="RefSeq" id="WP_114662827.1">
    <property type="nucleotide sequence ID" value="NZ_CP031194.1"/>
</dbReference>
<dbReference type="Proteomes" id="UP000253868">
    <property type="component" value="Chromosome"/>
</dbReference>
<dbReference type="SUPFAM" id="SSF50998">
    <property type="entry name" value="Quinoprotein alcohol dehydrogenase-like"/>
    <property type="match status" value="1"/>
</dbReference>
<dbReference type="InterPro" id="IPR029057">
    <property type="entry name" value="PRTase-like"/>
</dbReference>
<organism evidence="2 3">
    <name type="scientific">Streptomyces paludis</name>
    <dbReference type="NCBI Taxonomy" id="2282738"/>
    <lineage>
        <taxon>Bacteria</taxon>
        <taxon>Bacillati</taxon>
        <taxon>Actinomycetota</taxon>
        <taxon>Actinomycetes</taxon>
        <taxon>Kitasatosporales</taxon>
        <taxon>Streptomycetaceae</taxon>
        <taxon>Streptomyces</taxon>
    </lineage>
</organism>
<accession>A0A345HVM1</accession>
<feature type="domain" description="Pyrrolo-quinoline quinone repeat" evidence="1">
    <location>
        <begin position="280"/>
        <end position="372"/>
    </location>
</feature>
<dbReference type="PANTHER" id="PTHR34512">
    <property type="entry name" value="CELL SURFACE PROTEIN"/>
    <property type="match status" value="1"/>
</dbReference>
<dbReference type="OrthoDB" id="4824484at2"/>
<evidence type="ECO:0000259" key="1">
    <source>
        <dbReference type="Pfam" id="PF13360"/>
    </source>
</evidence>
<evidence type="ECO:0000313" key="3">
    <source>
        <dbReference type="Proteomes" id="UP000253868"/>
    </source>
</evidence>
<reference evidence="3" key="1">
    <citation type="submission" date="2018-07" db="EMBL/GenBank/DDBJ databases">
        <authorList>
            <person name="Zhao J."/>
        </authorList>
    </citation>
    <scope>NUCLEOTIDE SEQUENCE [LARGE SCALE GENOMIC DNA]</scope>
    <source>
        <strain evidence="3">GSSD-12</strain>
    </source>
</reference>
<dbReference type="KEGG" id="spad:DVK44_27140"/>
<dbReference type="InterPro" id="IPR000836">
    <property type="entry name" value="PRTase_dom"/>
</dbReference>
<proteinExistence type="predicted"/>
<dbReference type="SMART" id="SM00564">
    <property type="entry name" value="PQQ"/>
    <property type="match status" value="6"/>
</dbReference>
<dbReference type="SUPFAM" id="SSF53271">
    <property type="entry name" value="PRTase-like"/>
    <property type="match status" value="1"/>
</dbReference>
<dbReference type="InterPro" id="IPR002372">
    <property type="entry name" value="PQQ_rpt_dom"/>
</dbReference>
<dbReference type="InterPro" id="IPR015943">
    <property type="entry name" value="WD40/YVTN_repeat-like_dom_sf"/>
</dbReference>
<dbReference type="CDD" id="cd06223">
    <property type="entry name" value="PRTases_typeI"/>
    <property type="match status" value="1"/>
</dbReference>
<dbReference type="InterPro" id="IPR018391">
    <property type="entry name" value="PQQ_b-propeller_rpt"/>
</dbReference>
<name>A0A345HVM1_9ACTN</name>
<dbReference type="PANTHER" id="PTHR34512:SF30">
    <property type="entry name" value="OUTER MEMBRANE PROTEIN ASSEMBLY FACTOR BAMB"/>
    <property type="match status" value="1"/>
</dbReference>
<feature type="domain" description="Pyrrolo-quinoline quinone repeat" evidence="1">
    <location>
        <begin position="379"/>
        <end position="500"/>
    </location>
</feature>
<gene>
    <name evidence="2" type="ORF">DVK44_27140</name>
</gene>
<dbReference type="Gene3D" id="3.40.50.2020">
    <property type="match status" value="1"/>
</dbReference>
<sequence>MSTDNTAPRLRQAEQDLSAVRAALINRAFHPGEGWRTDGRLFGWILDCREVALAADLLPAVSRLLYELLAPFRPQAVVGTGMSGAPLVGALVLESTRRGDLLDGILVRERPKAYGRRRQLEGPLPPPGSAVAVVDDLESSGATAGWVVETVSQHGLRPVVVVTLVRFDSIARDDRAHDDVPRRYLFTLSELGIAESGEEVAAPQVRWRLGGVNGGDDVPFSRPARDGDLVIFGSNRGQLHAVDLSGCLRWRVPLGDPDAPSPTHCTPLFTPHGIVIGSDDGVLRCVERSTGRLRWATLCAERIGAGLADDGTGHIVVPVTQMPHAGALLRVCSSDGTVSWRRPLSGYAHARPAVVTTKAVLASDNSGTVTAFPMGDEQQPYWRRALDAPVKADLVVDDTGTCYCADFDGVLTTLDVADGAIRWRRRLGRCLYTAPLVADGNVYVAGDGHLFAVERRSGRLAWVAPVGPWARGAISRLADGTIAVGCSDGSVRFISPTGRPIGLFRTGGAVMSGATALTGDCVIVSSADGHVYALHPRPQKP</sequence>
<dbReference type="EMBL" id="CP031194">
    <property type="protein sequence ID" value="AXG80745.1"/>
    <property type="molecule type" value="Genomic_DNA"/>
</dbReference>
<dbReference type="AlphaFoldDB" id="A0A345HVM1"/>
<dbReference type="Gene3D" id="2.130.10.10">
    <property type="entry name" value="YVTN repeat-like/Quinoprotein amine dehydrogenase"/>
    <property type="match status" value="1"/>
</dbReference>
<dbReference type="InterPro" id="IPR011047">
    <property type="entry name" value="Quinoprotein_ADH-like_sf"/>
</dbReference>
<protein>
    <recommendedName>
        <fullName evidence="1">Pyrrolo-quinoline quinone repeat domain-containing protein</fullName>
    </recommendedName>
</protein>
<dbReference type="Gene3D" id="2.40.10.480">
    <property type="match status" value="2"/>
</dbReference>
<keyword evidence="3" id="KW-1185">Reference proteome</keyword>
<dbReference type="Pfam" id="PF13360">
    <property type="entry name" value="PQQ_2"/>
    <property type="match status" value="2"/>
</dbReference>